<dbReference type="Pfam" id="PF13453">
    <property type="entry name" value="Zn_ribbon_TFIIB"/>
    <property type="match status" value="2"/>
</dbReference>
<evidence type="ECO:0000313" key="3">
    <source>
        <dbReference type="Proteomes" id="UP000183994"/>
    </source>
</evidence>
<feature type="domain" description="Transcription factor zinc-finger" evidence="1">
    <location>
        <begin position="2"/>
        <end position="42"/>
    </location>
</feature>
<accession>A0A1M6Z0A2</accession>
<organism evidence="2 3">
    <name type="scientific">Desulfatibacillum alkenivorans DSM 16219</name>
    <dbReference type="NCBI Taxonomy" id="1121393"/>
    <lineage>
        <taxon>Bacteria</taxon>
        <taxon>Pseudomonadati</taxon>
        <taxon>Thermodesulfobacteriota</taxon>
        <taxon>Desulfobacteria</taxon>
        <taxon>Desulfobacterales</taxon>
        <taxon>Desulfatibacillaceae</taxon>
        <taxon>Desulfatibacillum</taxon>
    </lineage>
</organism>
<dbReference type="InterPro" id="IPR027392">
    <property type="entry name" value="TF_Znf"/>
</dbReference>
<dbReference type="STRING" id="1121393.SAMN02745216_04876"/>
<proteinExistence type="predicted"/>
<name>A0A1M6Z0A2_9BACT</name>
<dbReference type="AlphaFoldDB" id="A0A1M6Z0A2"/>
<dbReference type="RefSeq" id="WP_073478857.1">
    <property type="nucleotide sequence ID" value="NZ_FQZU01000054.1"/>
</dbReference>
<evidence type="ECO:0000259" key="1">
    <source>
        <dbReference type="Pfam" id="PF13453"/>
    </source>
</evidence>
<keyword evidence="3" id="KW-1185">Reference proteome</keyword>
<protein>
    <recommendedName>
        <fullName evidence="1">Transcription factor zinc-finger domain-containing protein</fullName>
    </recommendedName>
</protein>
<dbReference type="Proteomes" id="UP000183994">
    <property type="component" value="Unassembled WGS sequence"/>
</dbReference>
<dbReference type="OrthoDB" id="9814037at2"/>
<reference evidence="3" key="1">
    <citation type="submission" date="2016-11" db="EMBL/GenBank/DDBJ databases">
        <authorList>
            <person name="Varghese N."/>
            <person name="Submissions S."/>
        </authorList>
    </citation>
    <scope>NUCLEOTIDE SEQUENCE [LARGE SCALE GENOMIC DNA]</scope>
    <source>
        <strain evidence="3">DSM 16219</strain>
    </source>
</reference>
<gene>
    <name evidence="2" type="ORF">SAMN02745216_04876</name>
</gene>
<feature type="domain" description="Transcription factor zinc-finger" evidence="1">
    <location>
        <begin position="69"/>
        <end position="107"/>
    </location>
</feature>
<sequence>MKCPACGRELTEMTAGDVKVDACQNGCGGIWFDRFELKKLADPRESDGESLLDLNRDPEASVDLEARKKCPACADMIMMRHFFSPKKAVEVEECPQCGGHWLDFGELGEIRSWKLSDKERFEAAQDYFSEIFDNQLAQLEKARKMEAEKINNITRIFRFITPSWYLKRK</sequence>
<dbReference type="EMBL" id="FQZU01000054">
    <property type="protein sequence ID" value="SHL23795.1"/>
    <property type="molecule type" value="Genomic_DNA"/>
</dbReference>
<evidence type="ECO:0000313" key="2">
    <source>
        <dbReference type="EMBL" id="SHL23795.1"/>
    </source>
</evidence>